<sequence>MSSVLARRAGIKRGYPMKASTKIRAVVAVFLASGLAVPFADATGTSKFVGVSTFERDNVGADGELIIEVEHQEFALLNSGDITFAHVGSEAYFTDDFTVSIDSDTNSRPIAGTITQLEGELVWISPAVA</sequence>
<protein>
    <recommendedName>
        <fullName evidence="2">DUF5666 domain-containing protein</fullName>
    </recommendedName>
</protein>
<name>A0AAU6VIX4_UNCXX</name>
<reference evidence="1" key="1">
    <citation type="submission" date="2022-03" db="EMBL/GenBank/DDBJ databases">
        <title>Sea Food Isolates.</title>
        <authorList>
            <person name="Li c."/>
        </authorList>
    </citation>
    <scope>NUCLEOTIDE SEQUENCE</scope>
    <source>
        <strain evidence="1">19MO03SA05</strain>
    </source>
</reference>
<dbReference type="AlphaFoldDB" id="A0AAU6VIX4"/>
<proteinExistence type="predicted"/>
<evidence type="ECO:0000313" key="1">
    <source>
        <dbReference type="EMBL" id="XAG86522.1"/>
    </source>
</evidence>
<organism evidence="1">
    <name type="scientific">bacterium 19MO03SA05</name>
    <dbReference type="NCBI Taxonomy" id="2920620"/>
    <lineage>
        <taxon>Bacteria</taxon>
    </lineage>
</organism>
<evidence type="ECO:0008006" key="2">
    <source>
        <dbReference type="Google" id="ProtNLM"/>
    </source>
</evidence>
<gene>
    <name evidence="1" type="ORF">MRM63_15550</name>
</gene>
<dbReference type="EMBL" id="CP095351">
    <property type="protein sequence ID" value="XAG86522.1"/>
    <property type="molecule type" value="Genomic_DNA"/>
</dbReference>
<accession>A0AAU6VIX4</accession>